<reference evidence="3" key="1">
    <citation type="submission" date="2018-04" db="EMBL/GenBank/DDBJ databases">
        <authorList>
            <person name="Lucker S."/>
            <person name="Sakoula D."/>
        </authorList>
    </citation>
    <scope>NUCLEOTIDE SEQUENCE [LARGE SCALE GENOMIC DNA]</scope>
</reference>
<dbReference type="CDD" id="cd09872">
    <property type="entry name" value="PIN_Sll0205-like"/>
    <property type="match status" value="1"/>
</dbReference>
<dbReference type="Proteomes" id="UP000248168">
    <property type="component" value="Unassembled WGS sequence"/>
</dbReference>
<dbReference type="OrthoDB" id="9798990at2"/>
<dbReference type="InterPro" id="IPR052919">
    <property type="entry name" value="TA_system_RNase"/>
</dbReference>
<dbReference type="EMBL" id="OUNR01000016">
    <property type="protein sequence ID" value="SPP65280.1"/>
    <property type="molecule type" value="Genomic_DNA"/>
</dbReference>
<keyword evidence="3" id="KW-1185">Reference proteome</keyword>
<feature type="domain" description="PIN" evidence="1">
    <location>
        <begin position="4"/>
        <end position="120"/>
    </location>
</feature>
<dbReference type="PANTHER" id="PTHR36173:SF2">
    <property type="entry name" value="RIBONUCLEASE VAPC16"/>
    <property type="match status" value="1"/>
</dbReference>
<dbReference type="InterPro" id="IPR002716">
    <property type="entry name" value="PIN_dom"/>
</dbReference>
<proteinExistence type="predicted"/>
<evidence type="ECO:0000313" key="2">
    <source>
        <dbReference type="EMBL" id="SPP65280.1"/>
    </source>
</evidence>
<name>A0A330LE87_9BACT</name>
<dbReference type="RefSeq" id="WP_121989589.1">
    <property type="nucleotide sequence ID" value="NZ_OUNR01000016.1"/>
</dbReference>
<dbReference type="AlphaFoldDB" id="A0A330LE87"/>
<sequence length="128" mass="14472">MKCLLDTCTFLWIISGSNELSLRARALFVDPANDVLLSAVSVWELSVKHALGKLPLPGPIERFLVEQREQHGIVTLPLDEPAVLHLHKLPALHRDPFDRLLICQAIEHDCLLLTPDPLIAQYPVRTQW</sequence>
<gene>
    <name evidence="2" type="ORF">NITLEN_30194</name>
</gene>
<protein>
    <submittedName>
        <fullName evidence="2">PilT-like protein</fullName>
    </submittedName>
</protein>
<dbReference type="InParanoid" id="A0A330LE87"/>
<dbReference type="Pfam" id="PF01850">
    <property type="entry name" value="PIN"/>
    <property type="match status" value="1"/>
</dbReference>
<dbReference type="InterPro" id="IPR029060">
    <property type="entry name" value="PIN-like_dom_sf"/>
</dbReference>
<evidence type="ECO:0000259" key="1">
    <source>
        <dbReference type="Pfam" id="PF01850"/>
    </source>
</evidence>
<organism evidence="2 3">
    <name type="scientific">Nitrospira lenta</name>
    <dbReference type="NCBI Taxonomy" id="1436998"/>
    <lineage>
        <taxon>Bacteria</taxon>
        <taxon>Pseudomonadati</taxon>
        <taxon>Nitrospirota</taxon>
        <taxon>Nitrospiria</taxon>
        <taxon>Nitrospirales</taxon>
        <taxon>Nitrospiraceae</taxon>
        <taxon>Nitrospira</taxon>
    </lineage>
</organism>
<dbReference type="InterPro" id="IPR041705">
    <property type="entry name" value="PIN_Sll0205"/>
</dbReference>
<evidence type="ECO:0000313" key="3">
    <source>
        <dbReference type="Proteomes" id="UP000248168"/>
    </source>
</evidence>
<dbReference type="SUPFAM" id="SSF88723">
    <property type="entry name" value="PIN domain-like"/>
    <property type="match status" value="1"/>
</dbReference>
<dbReference type="Gene3D" id="3.40.50.1010">
    <property type="entry name" value="5'-nuclease"/>
    <property type="match status" value="1"/>
</dbReference>
<accession>A0A330LE87</accession>
<dbReference type="PANTHER" id="PTHR36173">
    <property type="entry name" value="RIBONUCLEASE VAPC16-RELATED"/>
    <property type="match status" value="1"/>
</dbReference>